<dbReference type="InterPro" id="IPR017871">
    <property type="entry name" value="ABC_transporter-like_CS"/>
</dbReference>
<dbReference type="PANTHER" id="PTHR43875">
    <property type="entry name" value="MALTODEXTRIN IMPORT ATP-BINDING PROTEIN MSMX"/>
    <property type="match status" value="1"/>
</dbReference>
<dbReference type="GO" id="GO:0055052">
    <property type="term" value="C:ATP-binding cassette (ABC) transporter complex, substrate-binding subunit-containing"/>
    <property type="evidence" value="ECO:0007669"/>
    <property type="project" value="TreeGrafter"/>
</dbReference>
<dbReference type="Proteomes" id="UP000294835">
    <property type="component" value="Unassembled WGS sequence"/>
</dbReference>
<evidence type="ECO:0000313" key="6">
    <source>
        <dbReference type="EMBL" id="TCP43240.1"/>
    </source>
</evidence>
<comment type="similarity">
    <text evidence="1">Belongs to the ABC transporter superfamily.</text>
</comment>
<dbReference type="GO" id="GO:0016887">
    <property type="term" value="F:ATP hydrolysis activity"/>
    <property type="evidence" value="ECO:0007669"/>
    <property type="project" value="InterPro"/>
</dbReference>
<dbReference type="Pfam" id="PF08402">
    <property type="entry name" value="TOBE_2"/>
    <property type="match status" value="1"/>
</dbReference>
<dbReference type="GO" id="GO:0005524">
    <property type="term" value="F:ATP binding"/>
    <property type="evidence" value="ECO:0007669"/>
    <property type="project" value="UniProtKB-KW"/>
</dbReference>
<name>A0A4R2Q3T7_9RHOB</name>
<dbReference type="EMBL" id="SLXP01000002">
    <property type="protein sequence ID" value="TCP43240.1"/>
    <property type="molecule type" value="Genomic_DNA"/>
</dbReference>
<feature type="domain" description="ABC transporter" evidence="5">
    <location>
        <begin position="4"/>
        <end position="234"/>
    </location>
</feature>
<evidence type="ECO:0000256" key="2">
    <source>
        <dbReference type="ARBA" id="ARBA00022448"/>
    </source>
</evidence>
<dbReference type="RefSeq" id="WP_132461080.1">
    <property type="nucleotide sequence ID" value="NZ_SLXP01000002.1"/>
</dbReference>
<dbReference type="InterPro" id="IPR015855">
    <property type="entry name" value="ABC_transpr_MalK-like"/>
</dbReference>
<keyword evidence="4 6" id="KW-0067">ATP-binding</keyword>
<evidence type="ECO:0000256" key="1">
    <source>
        <dbReference type="ARBA" id="ARBA00005417"/>
    </source>
</evidence>
<evidence type="ECO:0000313" key="7">
    <source>
        <dbReference type="Proteomes" id="UP000294835"/>
    </source>
</evidence>
<keyword evidence="3" id="KW-0547">Nucleotide-binding</keyword>
<reference evidence="6 7" key="1">
    <citation type="submission" date="2019-03" db="EMBL/GenBank/DDBJ databases">
        <title>Genomic Encyclopedia of Type Strains, Phase IV (KMG-IV): sequencing the most valuable type-strain genomes for metagenomic binning, comparative biology and taxonomic classification.</title>
        <authorList>
            <person name="Goeker M."/>
        </authorList>
    </citation>
    <scope>NUCLEOTIDE SEQUENCE [LARGE SCALE GENOMIC DNA]</scope>
    <source>
        <strain evidence="6 7">DSM 18063</strain>
    </source>
</reference>
<dbReference type="GO" id="GO:0015423">
    <property type="term" value="F:ABC-type maltose transporter activity"/>
    <property type="evidence" value="ECO:0007669"/>
    <property type="project" value="TreeGrafter"/>
</dbReference>
<dbReference type="Gene3D" id="2.40.50.140">
    <property type="entry name" value="Nucleic acid-binding proteins"/>
    <property type="match status" value="1"/>
</dbReference>
<keyword evidence="7" id="KW-1185">Reference proteome</keyword>
<dbReference type="InterPro" id="IPR013611">
    <property type="entry name" value="Transp-assoc_OB_typ2"/>
</dbReference>
<dbReference type="OrthoDB" id="9802264at2"/>
<dbReference type="SUPFAM" id="SSF50331">
    <property type="entry name" value="MOP-like"/>
    <property type="match status" value="1"/>
</dbReference>
<dbReference type="InterPro" id="IPR003439">
    <property type="entry name" value="ABC_transporter-like_ATP-bd"/>
</dbReference>
<dbReference type="Gene3D" id="3.40.50.300">
    <property type="entry name" value="P-loop containing nucleotide triphosphate hydrolases"/>
    <property type="match status" value="1"/>
</dbReference>
<gene>
    <name evidence="6" type="ORF">EV662_102437</name>
</gene>
<evidence type="ECO:0000259" key="5">
    <source>
        <dbReference type="PROSITE" id="PS50893"/>
    </source>
</evidence>
<dbReference type="AlphaFoldDB" id="A0A4R2Q3T7"/>
<comment type="caution">
    <text evidence="6">The sequence shown here is derived from an EMBL/GenBank/DDBJ whole genome shotgun (WGS) entry which is preliminary data.</text>
</comment>
<evidence type="ECO:0000256" key="4">
    <source>
        <dbReference type="ARBA" id="ARBA00022840"/>
    </source>
</evidence>
<keyword evidence="2" id="KW-0813">Transport</keyword>
<dbReference type="GO" id="GO:1990060">
    <property type="term" value="C:maltose transport complex"/>
    <property type="evidence" value="ECO:0007669"/>
    <property type="project" value="TreeGrafter"/>
</dbReference>
<dbReference type="InterPro" id="IPR012340">
    <property type="entry name" value="NA-bd_OB-fold"/>
</dbReference>
<dbReference type="FunFam" id="3.40.50.300:FF:000042">
    <property type="entry name" value="Maltose/maltodextrin ABC transporter, ATP-binding protein"/>
    <property type="match status" value="1"/>
</dbReference>
<dbReference type="CDD" id="cd03301">
    <property type="entry name" value="ABC_MalK_N"/>
    <property type="match status" value="1"/>
</dbReference>
<dbReference type="PROSITE" id="PS50893">
    <property type="entry name" value="ABC_TRANSPORTER_2"/>
    <property type="match status" value="1"/>
</dbReference>
<dbReference type="Pfam" id="PF00005">
    <property type="entry name" value="ABC_tran"/>
    <property type="match status" value="1"/>
</dbReference>
<proteinExistence type="inferred from homology"/>
<organism evidence="6 7">
    <name type="scientific">Rhodovulum marinum</name>
    <dbReference type="NCBI Taxonomy" id="320662"/>
    <lineage>
        <taxon>Bacteria</taxon>
        <taxon>Pseudomonadati</taxon>
        <taxon>Pseudomonadota</taxon>
        <taxon>Alphaproteobacteria</taxon>
        <taxon>Rhodobacterales</taxon>
        <taxon>Paracoccaceae</taxon>
        <taxon>Rhodovulum</taxon>
    </lineage>
</organism>
<accession>A0A4R2Q3T7</accession>
<dbReference type="InterPro" id="IPR047641">
    <property type="entry name" value="ABC_transpr_MalK/UgpC-like"/>
</dbReference>
<dbReference type="InterPro" id="IPR008995">
    <property type="entry name" value="Mo/tungstate-bd_C_term_dom"/>
</dbReference>
<dbReference type="PANTHER" id="PTHR43875:SF3">
    <property type="entry name" value="MALTOSE_MALTODEXTRIN IMPORT ATP-BINDING PROTEIN MALK"/>
    <property type="match status" value="1"/>
</dbReference>
<dbReference type="InterPro" id="IPR027417">
    <property type="entry name" value="P-loop_NTPase"/>
</dbReference>
<dbReference type="SMART" id="SM00382">
    <property type="entry name" value="AAA"/>
    <property type="match status" value="1"/>
</dbReference>
<dbReference type="SUPFAM" id="SSF52540">
    <property type="entry name" value="P-loop containing nucleoside triphosphate hydrolases"/>
    <property type="match status" value="1"/>
</dbReference>
<dbReference type="InterPro" id="IPR003593">
    <property type="entry name" value="AAA+_ATPase"/>
</dbReference>
<sequence length="350" mass="37402">MAQVTLEGVNKHYGADQALFDISLDIPDGAFAVFVGPSGCGKSTLLRSIAGLEGISSGRIAIGGDDVTAVAPSDRNVAMVFQSYALYPHMSVRENMDFGMKVNGFDPQTRAARIAEAARILQLTEYLDRKPGQLSGGQRQRVAIGRAIVKQPRVFLFDEPLSNLDAKLRIQMRVELETLHRELGATMIYVTHDQVEAMTMADVIVVLNGGRIEQVGAPMELYHRPATEFVAGFIGAPSMNFLDVEPGGGAVAYRGVPLGTRALETAPARAGIRPEHVALAAPGAGLIDVTVRVKEALGGESYLYTRTEAGDEIVVRADGETEIAPGDTVGLGFPEGRLHFFARDGARVGV</sequence>
<dbReference type="NCBIfam" id="NF008653">
    <property type="entry name" value="PRK11650.1"/>
    <property type="match status" value="1"/>
</dbReference>
<evidence type="ECO:0000256" key="3">
    <source>
        <dbReference type="ARBA" id="ARBA00022741"/>
    </source>
</evidence>
<protein>
    <submittedName>
        <fullName evidence="6">Carbohydrate ABC transporter ATP-binding protein (CUT1 family)</fullName>
    </submittedName>
</protein>
<dbReference type="Gene3D" id="2.40.50.100">
    <property type="match status" value="1"/>
</dbReference>
<dbReference type="PROSITE" id="PS00211">
    <property type="entry name" value="ABC_TRANSPORTER_1"/>
    <property type="match status" value="1"/>
</dbReference>